<reference evidence="9" key="1">
    <citation type="submission" date="2022-12" db="EMBL/GenBank/DDBJ databases">
        <title>Reference genome sequencing for broad-spectrum identification of bacterial and archaeal isolates by mass spectrometry.</title>
        <authorList>
            <person name="Sekiguchi Y."/>
            <person name="Tourlousse D.M."/>
        </authorList>
    </citation>
    <scope>NUCLEOTIDE SEQUENCE</scope>
    <source>
        <strain evidence="9">301</strain>
    </source>
</reference>
<keyword evidence="7 8" id="KW-0472">Membrane</keyword>
<evidence type="ECO:0000256" key="6">
    <source>
        <dbReference type="ARBA" id="ARBA00022989"/>
    </source>
</evidence>
<evidence type="ECO:0000256" key="4">
    <source>
        <dbReference type="ARBA" id="ARBA00022475"/>
    </source>
</evidence>
<dbReference type="Proteomes" id="UP001245370">
    <property type="component" value="Unassembled WGS sequence"/>
</dbReference>
<dbReference type="Pfam" id="PF01032">
    <property type="entry name" value="FecCD"/>
    <property type="match status" value="1"/>
</dbReference>
<comment type="caution">
    <text evidence="9">The sequence shown here is derived from an EMBL/GenBank/DDBJ whole genome shotgun (WGS) entry which is preliminary data.</text>
</comment>
<keyword evidence="5 8" id="KW-0812">Transmembrane</keyword>
<feature type="transmembrane region" description="Helical" evidence="8">
    <location>
        <begin position="287"/>
        <end position="310"/>
    </location>
</feature>
<proteinExistence type="inferred from homology"/>
<keyword evidence="12" id="KW-1185">Reference proteome</keyword>
<evidence type="ECO:0000313" key="9">
    <source>
        <dbReference type="EMBL" id="GLI21054.1"/>
    </source>
</evidence>
<dbReference type="Proteomes" id="UP001144397">
    <property type="component" value="Unassembled WGS sequence"/>
</dbReference>
<evidence type="ECO:0000256" key="8">
    <source>
        <dbReference type="SAM" id="Phobius"/>
    </source>
</evidence>
<feature type="transmembrane region" description="Helical" evidence="8">
    <location>
        <begin position="322"/>
        <end position="343"/>
    </location>
</feature>
<dbReference type="CDD" id="cd06550">
    <property type="entry name" value="TM_ABC_iron-siderophores_like"/>
    <property type="match status" value="1"/>
</dbReference>
<evidence type="ECO:0000313" key="10">
    <source>
        <dbReference type="EMBL" id="MDR6332778.1"/>
    </source>
</evidence>
<evidence type="ECO:0000256" key="1">
    <source>
        <dbReference type="ARBA" id="ARBA00004651"/>
    </source>
</evidence>
<dbReference type="GO" id="GO:0005886">
    <property type="term" value="C:plasma membrane"/>
    <property type="evidence" value="ECO:0007669"/>
    <property type="project" value="UniProtKB-SubCell"/>
</dbReference>
<dbReference type="SUPFAM" id="SSF81345">
    <property type="entry name" value="ABC transporter involved in vitamin B12 uptake, BtuC"/>
    <property type="match status" value="1"/>
</dbReference>
<keyword evidence="3" id="KW-0813">Transport</keyword>
<feature type="transmembrane region" description="Helical" evidence="8">
    <location>
        <begin position="114"/>
        <end position="133"/>
    </location>
</feature>
<accession>A0A9W6CKQ9</accession>
<evidence type="ECO:0000256" key="3">
    <source>
        <dbReference type="ARBA" id="ARBA00022448"/>
    </source>
</evidence>
<dbReference type="PANTHER" id="PTHR30472">
    <property type="entry name" value="FERRIC ENTEROBACTIN TRANSPORT SYSTEM PERMEASE PROTEIN"/>
    <property type="match status" value="1"/>
</dbReference>
<protein>
    <submittedName>
        <fullName evidence="9">Iron ABC transporter</fullName>
    </submittedName>
    <submittedName>
        <fullName evidence="10">Iron complex transport system permease protein</fullName>
    </submittedName>
</protein>
<evidence type="ECO:0000313" key="12">
    <source>
        <dbReference type="Proteomes" id="UP001245370"/>
    </source>
</evidence>
<gene>
    <name evidence="10" type="ORF">GGQ86_001242</name>
    <name evidence="9" type="ORF">XFLAVUS301_07280</name>
</gene>
<comment type="subcellular location">
    <subcellularLocation>
        <location evidence="1">Cell membrane</location>
        <topology evidence="1">Multi-pass membrane protein</topology>
    </subcellularLocation>
</comment>
<reference evidence="10 12" key="2">
    <citation type="submission" date="2023-07" db="EMBL/GenBank/DDBJ databases">
        <title>Genomic Encyclopedia of Type Strains, Phase IV (KMG-IV): sequencing the most valuable type-strain genomes for metagenomic binning, comparative biology and taxonomic classification.</title>
        <authorList>
            <person name="Goeker M."/>
        </authorList>
    </citation>
    <scope>NUCLEOTIDE SEQUENCE [LARGE SCALE GENOMIC DNA]</scope>
    <source>
        <strain evidence="10 12">DSM 338</strain>
    </source>
</reference>
<feature type="transmembrane region" description="Helical" evidence="8">
    <location>
        <begin position="83"/>
        <end position="102"/>
    </location>
</feature>
<dbReference type="RefSeq" id="WP_281805451.1">
    <property type="nucleotide sequence ID" value="NZ_BSDO01000001.1"/>
</dbReference>
<feature type="transmembrane region" description="Helical" evidence="8">
    <location>
        <begin position="254"/>
        <end position="280"/>
    </location>
</feature>
<dbReference type="PANTHER" id="PTHR30472:SF24">
    <property type="entry name" value="FERRIC ENTEROBACTIN TRANSPORT SYSTEM PERMEASE PROTEIN FEPG"/>
    <property type="match status" value="1"/>
</dbReference>
<keyword evidence="4" id="KW-1003">Cell membrane</keyword>
<dbReference type="AlphaFoldDB" id="A0A9W6CKQ9"/>
<evidence type="ECO:0000256" key="5">
    <source>
        <dbReference type="ARBA" id="ARBA00022692"/>
    </source>
</evidence>
<keyword evidence="6 8" id="KW-1133">Transmembrane helix</keyword>
<dbReference type="EMBL" id="BSDO01000001">
    <property type="protein sequence ID" value="GLI21054.1"/>
    <property type="molecule type" value="Genomic_DNA"/>
</dbReference>
<comment type="similarity">
    <text evidence="2">Belongs to the binding-protein-dependent transport system permease family. FecCD subfamily.</text>
</comment>
<feature type="transmembrane region" description="Helical" evidence="8">
    <location>
        <begin position="139"/>
        <end position="158"/>
    </location>
</feature>
<feature type="transmembrane region" description="Helical" evidence="8">
    <location>
        <begin position="165"/>
        <end position="184"/>
    </location>
</feature>
<dbReference type="EMBL" id="JAVDPY010000002">
    <property type="protein sequence ID" value="MDR6332778.1"/>
    <property type="molecule type" value="Genomic_DNA"/>
</dbReference>
<dbReference type="Gene3D" id="1.10.3470.10">
    <property type="entry name" value="ABC transporter involved in vitamin B12 uptake, BtuC"/>
    <property type="match status" value="1"/>
</dbReference>
<evidence type="ECO:0000256" key="2">
    <source>
        <dbReference type="ARBA" id="ARBA00007935"/>
    </source>
</evidence>
<evidence type="ECO:0000256" key="7">
    <source>
        <dbReference type="ARBA" id="ARBA00023136"/>
    </source>
</evidence>
<dbReference type="GeneID" id="95761522"/>
<dbReference type="GO" id="GO:0033214">
    <property type="term" value="P:siderophore-iron import into cell"/>
    <property type="evidence" value="ECO:0007669"/>
    <property type="project" value="TreeGrafter"/>
</dbReference>
<dbReference type="InterPro" id="IPR037294">
    <property type="entry name" value="ABC_BtuC-like"/>
</dbReference>
<dbReference type="GO" id="GO:0022857">
    <property type="term" value="F:transmembrane transporter activity"/>
    <property type="evidence" value="ECO:0007669"/>
    <property type="project" value="InterPro"/>
</dbReference>
<sequence length="349" mass="34848">MRTVARAAGYRRLSAGPVRLRLRPRAAGVAAALVALICAGIAFALASGSLPIPLRAVMAALLGGDVPPEVAHVVTGVRLPRVVLALLAGAMLGLSGAALQALTRNGLADPGLVGVKEGASLAVLVLILAFPALGAAWRLPVGMAGGLAVALAVVLIARDLSGVRFVLVGIGVSWLLASALLVFITTADINDVETALVWLAGSLHAAEWTLIPALAVWGALGAGALFATARAADAALLGDDAATGLGVRLQRTGLIGLAAPVLMTAAAVSCVGSLGFVGLIAPHMARLVVGGGQAAVLAASGLLGAALVLGADTAGRLLFAPLQIPAGIVMTLAGVPLFLFLLWRRRDQI</sequence>
<name>A0A9W6CKQ9_XANFL</name>
<organism evidence="9 11">
    <name type="scientific">Xanthobacter flavus</name>
    <dbReference type="NCBI Taxonomy" id="281"/>
    <lineage>
        <taxon>Bacteria</taxon>
        <taxon>Pseudomonadati</taxon>
        <taxon>Pseudomonadota</taxon>
        <taxon>Alphaproteobacteria</taxon>
        <taxon>Hyphomicrobiales</taxon>
        <taxon>Xanthobacteraceae</taxon>
        <taxon>Xanthobacter</taxon>
    </lineage>
</organism>
<dbReference type="InterPro" id="IPR000522">
    <property type="entry name" value="ABC_transptr_permease_BtuC"/>
</dbReference>
<evidence type="ECO:0000313" key="11">
    <source>
        <dbReference type="Proteomes" id="UP001144397"/>
    </source>
</evidence>